<dbReference type="AlphaFoldDB" id="A0A518CXL0"/>
<sequence>MSTPSSPSPAAPTPADTRAALAELDERHQKMVTGLFSVMVGSPQQVHDREWMAEQLIQVTLLAGGHDIESPDQGPEVVQAIETELRAFAPALLRAAMLLFQRVGLDLAARAKEGFSFEDALAQALSYLPRTGEADDTPRHGV</sequence>
<dbReference type="EMBL" id="CP036290">
    <property type="protein sequence ID" value="QDU83954.1"/>
    <property type="molecule type" value="Genomic_DNA"/>
</dbReference>
<proteinExistence type="predicted"/>
<organism evidence="1 2">
    <name type="scientific">Rohdeia mirabilis</name>
    <dbReference type="NCBI Taxonomy" id="2528008"/>
    <lineage>
        <taxon>Bacteria</taxon>
        <taxon>Pseudomonadati</taxon>
        <taxon>Planctomycetota</taxon>
        <taxon>Planctomycetia</taxon>
        <taxon>Planctomycetia incertae sedis</taxon>
        <taxon>Rohdeia</taxon>
    </lineage>
</organism>
<protein>
    <submittedName>
        <fullName evidence="1">Uncharacterized protein</fullName>
    </submittedName>
</protein>
<accession>A0A518CXL0</accession>
<dbReference type="RefSeq" id="WP_145184607.1">
    <property type="nucleotide sequence ID" value="NZ_CP036290.1"/>
</dbReference>
<keyword evidence="2" id="KW-1185">Reference proteome</keyword>
<evidence type="ECO:0000313" key="1">
    <source>
        <dbReference type="EMBL" id="QDU83954.1"/>
    </source>
</evidence>
<gene>
    <name evidence="1" type="ORF">Pla163_10550</name>
</gene>
<reference evidence="1 2" key="1">
    <citation type="submission" date="2019-02" db="EMBL/GenBank/DDBJ databases">
        <title>Deep-cultivation of Planctomycetes and their phenomic and genomic characterization uncovers novel biology.</title>
        <authorList>
            <person name="Wiegand S."/>
            <person name="Jogler M."/>
            <person name="Boedeker C."/>
            <person name="Pinto D."/>
            <person name="Vollmers J."/>
            <person name="Rivas-Marin E."/>
            <person name="Kohn T."/>
            <person name="Peeters S.H."/>
            <person name="Heuer A."/>
            <person name="Rast P."/>
            <person name="Oberbeckmann S."/>
            <person name="Bunk B."/>
            <person name="Jeske O."/>
            <person name="Meyerdierks A."/>
            <person name="Storesund J.E."/>
            <person name="Kallscheuer N."/>
            <person name="Luecker S."/>
            <person name="Lage O.M."/>
            <person name="Pohl T."/>
            <person name="Merkel B.J."/>
            <person name="Hornburger P."/>
            <person name="Mueller R.-W."/>
            <person name="Bruemmer F."/>
            <person name="Labrenz M."/>
            <person name="Spormann A.M."/>
            <person name="Op den Camp H."/>
            <person name="Overmann J."/>
            <person name="Amann R."/>
            <person name="Jetten M.S.M."/>
            <person name="Mascher T."/>
            <person name="Medema M.H."/>
            <person name="Devos D.P."/>
            <person name="Kaster A.-K."/>
            <person name="Ovreas L."/>
            <person name="Rohde M."/>
            <person name="Galperin M.Y."/>
            <person name="Jogler C."/>
        </authorList>
    </citation>
    <scope>NUCLEOTIDE SEQUENCE [LARGE SCALE GENOMIC DNA]</scope>
    <source>
        <strain evidence="1 2">Pla163</strain>
    </source>
</reference>
<evidence type="ECO:0000313" key="2">
    <source>
        <dbReference type="Proteomes" id="UP000319342"/>
    </source>
</evidence>
<dbReference type="OrthoDB" id="9964240at2"/>
<name>A0A518CXL0_9BACT</name>
<dbReference type="Proteomes" id="UP000319342">
    <property type="component" value="Chromosome"/>
</dbReference>